<sequence length="230" mass="24666">MAFGTLYTRPFNPRSTAILAVAKAASLPLDLVTITSSDEAPDSYLALNPLGKIPTFVSANGFVLSECIAIAVHITAQSPLTTPLLAGPPGSEPHASVLRWMSFANTEILLSLGGWFNPLIGRRPFVQEEVDAHRAATLHKFQIIEDHLGHTGQEYLVGKELTLADLFVAGIAAGAFMFFLDGEWRGAHQRCTEWFERVAGGEMMVAVGGKPVLVEKAMASVPPGERKGGQ</sequence>
<dbReference type="Gene3D" id="3.40.30.10">
    <property type="entry name" value="Glutaredoxin"/>
    <property type="match status" value="1"/>
</dbReference>
<feature type="domain" description="GST C-terminal" evidence="3">
    <location>
        <begin position="90"/>
        <end position="220"/>
    </location>
</feature>
<keyword evidence="5" id="KW-1185">Reference proteome</keyword>
<protein>
    <submittedName>
        <fullName evidence="4">Glutathione S-transferase</fullName>
    </submittedName>
</protein>
<dbReference type="FunFam" id="3.40.30.10:FF:000142">
    <property type="entry name" value="Elongation factor 1 gamma"/>
    <property type="match status" value="1"/>
</dbReference>
<dbReference type="Gene3D" id="1.20.1050.10">
    <property type="match status" value="1"/>
</dbReference>
<dbReference type="Pfam" id="PF02798">
    <property type="entry name" value="GST_N"/>
    <property type="match status" value="1"/>
</dbReference>
<dbReference type="InterPro" id="IPR004045">
    <property type="entry name" value="Glutathione_S-Trfase_N"/>
</dbReference>
<dbReference type="PROSITE" id="PS50405">
    <property type="entry name" value="GST_CTER"/>
    <property type="match status" value="1"/>
</dbReference>
<name>A0AAN6MR38_9PEZI</name>
<dbReference type="InterPro" id="IPR010987">
    <property type="entry name" value="Glutathione-S-Trfase_C-like"/>
</dbReference>
<gene>
    <name evidence="4" type="ORF">C8A05DRAFT_31276</name>
</gene>
<evidence type="ECO:0000313" key="5">
    <source>
        <dbReference type="Proteomes" id="UP001303889"/>
    </source>
</evidence>
<comment type="caution">
    <text evidence="4">The sequence shown here is derived from an EMBL/GenBank/DDBJ whole genome shotgun (WGS) entry which is preliminary data.</text>
</comment>
<evidence type="ECO:0000259" key="3">
    <source>
        <dbReference type="PROSITE" id="PS50405"/>
    </source>
</evidence>
<dbReference type="SFLD" id="SFLDG00358">
    <property type="entry name" value="Main_(cytGST)"/>
    <property type="match status" value="1"/>
</dbReference>
<evidence type="ECO:0000313" key="4">
    <source>
        <dbReference type="EMBL" id="KAK3904918.1"/>
    </source>
</evidence>
<dbReference type="PROSITE" id="PS50404">
    <property type="entry name" value="GST_NTER"/>
    <property type="match status" value="1"/>
</dbReference>
<dbReference type="GO" id="GO:0005634">
    <property type="term" value="C:nucleus"/>
    <property type="evidence" value="ECO:0007669"/>
    <property type="project" value="TreeGrafter"/>
</dbReference>
<dbReference type="SFLD" id="SFLDS00019">
    <property type="entry name" value="Glutathione_Transferase_(cytos"/>
    <property type="match status" value="1"/>
</dbReference>
<dbReference type="InterPro" id="IPR036282">
    <property type="entry name" value="Glutathione-S-Trfase_C_sf"/>
</dbReference>
<reference evidence="4" key="1">
    <citation type="journal article" date="2023" name="Mol. Phylogenet. Evol.">
        <title>Genome-scale phylogeny and comparative genomics of the fungal order Sordariales.</title>
        <authorList>
            <person name="Hensen N."/>
            <person name="Bonometti L."/>
            <person name="Westerberg I."/>
            <person name="Brannstrom I.O."/>
            <person name="Guillou S."/>
            <person name="Cros-Aarteil S."/>
            <person name="Calhoun S."/>
            <person name="Haridas S."/>
            <person name="Kuo A."/>
            <person name="Mondo S."/>
            <person name="Pangilinan J."/>
            <person name="Riley R."/>
            <person name="LaButti K."/>
            <person name="Andreopoulos B."/>
            <person name="Lipzen A."/>
            <person name="Chen C."/>
            <person name="Yan M."/>
            <person name="Daum C."/>
            <person name="Ng V."/>
            <person name="Clum A."/>
            <person name="Steindorff A."/>
            <person name="Ohm R.A."/>
            <person name="Martin F."/>
            <person name="Silar P."/>
            <person name="Natvig D.O."/>
            <person name="Lalanne C."/>
            <person name="Gautier V."/>
            <person name="Ament-Velasquez S.L."/>
            <person name="Kruys A."/>
            <person name="Hutchinson M.I."/>
            <person name="Powell A.J."/>
            <person name="Barry K."/>
            <person name="Miller A.N."/>
            <person name="Grigoriev I.V."/>
            <person name="Debuchy R."/>
            <person name="Gladieux P."/>
            <person name="Hiltunen Thoren M."/>
            <person name="Johannesson H."/>
        </authorList>
    </citation>
    <scope>NUCLEOTIDE SEQUENCE</scope>
    <source>
        <strain evidence="4">CBS 103.79</strain>
    </source>
</reference>
<dbReference type="InterPro" id="IPR036249">
    <property type="entry name" value="Thioredoxin-like_sf"/>
</dbReference>
<dbReference type="PANTHER" id="PTHR43986">
    <property type="entry name" value="ELONGATION FACTOR 1-GAMMA"/>
    <property type="match status" value="1"/>
</dbReference>
<accession>A0AAN6MR38</accession>
<dbReference type="AlphaFoldDB" id="A0AAN6MR38"/>
<reference evidence="4" key="2">
    <citation type="submission" date="2023-05" db="EMBL/GenBank/DDBJ databases">
        <authorList>
            <consortium name="Lawrence Berkeley National Laboratory"/>
            <person name="Steindorff A."/>
            <person name="Hensen N."/>
            <person name="Bonometti L."/>
            <person name="Westerberg I."/>
            <person name="Brannstrom I.O."/>
            <person name="Guillou S."/>
            <person name="Cros-Aarteil S."/>
            <person name="Calhoun S."/>
            <person name="Haridas S."/>
            <person name="Kuo A."/>
            <person name="Mondo S."/>
            <person name="Pangilinan J."/>
            <person name="Riley R."/>
            <person name="Labutti K."/>
            <person name="Andreopoulos B."/>
            <person name="Lipzen A."/>
            <person name="Chen C."/>
            <person name="Yanf M."/>
            <person name="Daum C."/>
            <person name="Ng V."/>
            <person name="Clum A."/>
            <person name="Ohm R."/>
            <person name="Martin F."/>
            <person name="Silar P."/>
            <person name="Natvig D."/>
            <person name="Lalanne C."/>
            <person name="Gautier V."/>
            <person name="Ament-Velasquez S.L."/>
            <person name="Kruys A."/>
            <person name="Hutchinson M.I."/>
            <person name="Powell A.J."/>
            <person name="Barry K."/>
            <person name="Miller A.N."/>
            <person name="Grigoriev I.V."/>
            <person name="Debuchy R."/>
            <person name="Gladieux P."/>
            <person name="Thoren M.H."/>
            <person name="Johannesson H."/>
        </authorList>
    </citation>
    <scope>NUCLEOTIDE SEQUENCE</scope>
    <source>
        <strain evidence="4">CBS 103.79</strain>
    </source>
</reference>
<feature type="domain" description="GST N-terminal" evidence="2">
    <location>
        <begin position="2"/>
        <end position="82"/>
    </location>
</feature>
<organism evidence="4 5">
    <name type="scientific">Staphylotrichum tortipilum</name>
    <dbReference type="NCBI Taxonomy" id="2831512"/>
    <lineage>
        <taxon>Eukaryota</taxon>
        <taxon>Fungi</taxon>
        <taxon>Dikarya</taxon>
        <taxon>Ascomycota</taxon>
        <taxon>Pezizomycotina</taxon>
        <taxon>Sordariomycetes</taxon>
        <taxon>Sordariomycetidae</taxon>
        <taxon>Sordariales</taxon>
        <taxon>Chaetomiaceae</taxon>
        <taxon>Staphylotrichum</taxon>
    </lineage>
</organism>
<dbReference type="CDD" id="cd03181">
    <property type="entry name" value="GST_C_EF1Bgamma_like"/>
    <property type="match status" value="1"/>
</dbReference>
<evidence type="ECO:0000259" key="2">
    <source>
        <dbReference type="PROSITE" id="PS50404"/>
    </source>
</evidence>
<dbReference type="SUPFAM" id="SSF52833">
    <property type="entry name" value="Thioredoxin-like"/>
    <property type="match status" value="1"/>
</dbReference>
<dbReference type="PANTHER" id="PTHR43986:SF1">
    <property type="entry name" value="ELONGATION FACTOR 1-GAMMA"/>
    <property type="match status" value="1"/>
</dbReference>
<dbReference type="CDD" id="cd03044">
    <property type="entry name" value="GST_N_EF1Bgamma"/>
    <property type="match status" value="1"/>
</dbReference>
<dbReference type="GO" id="GO:0005737">
    <property type="term" value="C:cytoplasm"/>
    <property type="evidence" value="ECO:0007669"/>
    <property type="project" value="TreeGrafter"/>
</dbReference>
<evidence type="ECO:0000256" key="1">
    <source>
        <dbReference type="ARBA" id="ARBA00007409"/>
    </source>
</evidence>
<proteinExistence type="inferred from homology"/>
<dbReference type="InterPro" id="IPR050802">
    <property type="entry name" value="EF-GSTs"/>
</dbReference>
<dbReference type="InterPro" id="IPR040079">
    <property type="entry name" value="Glutathione_S-Trfase"/>
</dbReference>
<dbReference type="Proteomes" id="UP001303889">
    <property type="component" value="Unassembled WGS sequence"/>
</dbReference>
<comment type="similarity">
    <text evidence="1">Belongs to the GST superfamily.</text>
</comment>
<dbReference type="EMBL" id="MU855378">
    <property type="protein sequence ID" value="KAK3904918.1"/>
    <property type="molecule type" value="Genomic_DNA"/>
</dbReference>
<dbReference type="SUPFAM" id="SSF47616">
    <property type="entry name" value="GST C-terminal domain-like"/>
    <property type="match status" value="1"/>
</dbReference>
<dbReference type="Pfam" id="PF13410">
    <property type="entry name" value="GST_C_2"/>
    <property type="match status" value="1"/>
</dbReference>